<comment type="subcellular location">
    <subcellularLocation>
        <location evidence="1">Mitochondrion</location>
    </subcellularLocation>
</comment>
<dbReference type="GO" id="GO:0032543">
    <property type="term" value="P:mitochondrial translation"/>
    <property type="evidence" value="ECO:0007669"/>
    <property type="project" value="UniProtKB-ARBA"/>
</dbReference>
<protein>
    <recommendedName>
        <fullName evidence="6">Prokaryotic-type class I peptide chain release factors domain-containing protein</fullName>
    </recommendedName>
</protein>
<dbReference type="EMBL" id="JAVHNQ010000004">
    <property type="protein sequence ID" value="KAK6349755.1"/>
    <property type="molecule type" value="Genomic_DNA"/>
</dbReference>
<evidence type="ECO:0000313" key="7">
    <source>
        <dbReference type="EMBL" id="KAK6349755.1"/>
    </source>
</evidence>
<gene>
    <name evidence="7" type="ORF">TWF696_006031</name>
</gene>
<reference evidence="7 8" key="1">
    <citation type="submission" date="2019-10" db="EMBL/GenBank/DDBJ databases">
        <authorList>
            <person name="Palmer J.M."/>
        </authorList>
    </citation>
    <scope>NUCLEOTIDE SEQUENCE [LARGE SCALE GENOMIC DNA]</scope>
    <source>
        <strain evidence="7 8">TWF696</strain>
    </source>
</reference>
<keyword evidence="8" id="KW-1185">Reference proteome</keyword>
<dbReference type="Proteomes" id="UP001375240">
    <property type="component" value="Unassembled WGS sequence"/>
</dbReference>
<comment type="caution">
    <text evidence="7">The sequence shown here is derived from an EMBL/GenBank/DDBJ whole genome shotgun (WGS) entry which is preliminary data.</text>
</comment>
<evidence type="ECO:0000256" key="2">
    <source>
        <dbReference type="ARBA" id="ARBA00010835"/>
    </source>
</evidence>
<feature type="domain" description="Prokaryotic-type class I peptide chain release factors" evidence="6">
    <location>
        <begin position="86"/>
        <end position="163"/>
    </location>
</feature>
<evidence type="ECO:0000313" key="8">
    <source>
        <dbReference type="Proteomes" id="UP001375240"/>
    </source>
</evidence>
<feature type="compositionally biased region" description="Basic residues" evidence="5">
    <location>
        <begin position="146"/>
        <end position="162"/>
    </location>
</feature>
<dbReference type="GO" id="GO:0005739">
    <property type="term" value="C:mitochondrion"/>
    <property type="evidence" value="ECO:0007669"/>
    <property type="project" value="UniProtKB-SubCell"/>
</dbReference>
<feature type="region of interest" description="Disordered" evidence="5">
    <location>
        <begin position="139"/>
        <end position="240"/>
    </location>
</feature>
<dbReference type="InterPro" id="IPR000352">
    <property type="entry name" value="Pep_chain_release_fac_I"/>
</dbReference>
<dbReference type="AlphaFoldDB" id="A0AAV9UUX8"/>
<evidence type="ECO:0000256" key="1">
    <source>
        <dbReference type="ARBA" id="ARBA00004173"/>
    </source>
</evidence>
<evidence type="ECO:0000259" key="6">
    <source>
        <dbReference type="Pfam" id="PF00472"/>
    </source>
</evidence>
<dbReference type="PANTHER" id="PTHR46203:SF1">
    <property type="entry name" value="MITOCHONDRIAL TRANSLATION RELEASE FACTOR IN RESCUE"/>
    <property type="match status" value="1"/>
</dbReference>
<keyword evidence="4" id="KW-0496">Mitochondrion</keyword>
<organism evidence="7 8">
    <name type="scientific">Orbilia brochopaga</name>
    <dbReference type="NCBI Taxonomy" id="3140254"/>
    <lineage>
        <taxon>Eukaryota</taxon>
        <taxon>Fungi</taxon>
        <taxon>Dikarya</taxon>
        <taxon>Ascomycota</taxon>
        <taxon>Pezizomycotina</taxon>
        <taxon>Orbiliomycetes</taxon>
        <taxon>Orbiliales</taxon>
        <taxon>Orbiliaceae</taxon>
        <taxon>Orbilia</taxon>
    </lineage>
</organism>
<dbReference type="InterPro" id="IPR045853">
    <property type="entry name" value="Pep_chain_release_fac_I_sf"/>
</dbReference>
<dbReference type="PANTHER" id="PTHR46203">
    <property type="entry name" value="PROBABLE PEPTIDE CHAIN RELEASE FACTOR C12ORF65"/>
    <property type="match status" value="1"/>
</dbReference>
<accession>A0AAV9UUX8</accession>
<evidence type="ECO:0000256" key="4">
    <source>
        <dbReference type="ARBA" id="ARBA00023128"/>
    </source>
</evidence>
<dbReference type="Gene3D" id="3.30.160.20">
    <property type="match status" value="1"/>
</dbReference>
<name>A0AAV9UUX8_9PEZI</name>
<evidence type="ECO:0000256" key="3">
    <source>
        <dbReference type="ARBA" id="ARBA00022946"/>
    </source>
</evidence>
<feature type="compositionally biased region" description="Acidic residues" evidence="5">
    <location>
        <begin position="179"/>
        <end position="206"/>
    </location>
</feature>
<sequence length="240" mass="26460">MIRGKSLLRASAAPSPRCLLRAYGRPRTPCCQAHGYRPFGVTASLYKKQMPPRPKVNEDELEEKFLKGTPKKPIGGQKKLILIYGTVNKTSSAVQLRHIPAGIVVKSQETRSREQNRKIARQLLASKLEDIEKGDQSRNNVLKQVANKKKASKRKKSLRKYRKLDEAKAEAAGQLTDGSDNESEVAGELEAGEESDGEWEEEEEEGASGSAVQVAENGPVNQLQDAKADGNTPSEKPEQR</sequence>
<comment type="similarity">
    <text evidence="2">Belongs to the prokaryotic/mitochondrial release factor family.</text>
</comment>
<dbReference type="Pfam" id="PF00472">
    <property type="entry name" value="RF-1"/>
    <property type="match status" value="1"/>
</dbReference>
<dbReference type="GO" id="GO:0003747">
    <property type="term" value="F:translation release factor activity"/>
    <property type="evidence" value="ECO:0007669"/>
    <property type="project" value="InterPro"/>
</dbReference>
<keyword evidence="3" id="KW-0809">Transit peptide</keyword>
<dbReference type="InterPro" id="IPR052405">
    <property type="entry name" value="Mito_Transl_Release_Factor"/>
</dbReference>
<dbReference type="SUPFAM" id="SSF75620">
    <property type="entry name" value="Release factor"/>
    <property type="match status" value="1"/>
</dbReference>
<evidence type="ECO:0000256" key="5">
    <source>
        <dbReference type="SAM" id="MobiDB-lite"/>
    </source>
</evidence>
<proteinExistence type="inferred from homology"/>